<comment type="caution">
    <text evidence="2">The sequence shown here is derived from an EMBL/GenBank/DDBJ whole genome shotgun (WGS) entry which is preliminary data.</text>
</comment>
<dbReference type="EMBL" id="NBSK02000004">
    <property type="protein sequence ID" value="KAJ0210367.1"/>
    <property type="molecule type" value="Genomic_DNA"/>
</dbReference>
<dbReference type="PANTHER" id="PTHR31639">
    <property type="entry name" value="F-BOX PROTEIN-LIKE"/>
    <property type="match status" value="1"/>
</dbReference>
<name>A0A9R1VMX4_LACSA</name>
<dbReference type="Proteomes" id="UP000235145">
    <property type="component" value="Unassembled WGS sequence"/>
</dbReference>
<proteinExistence type="predicted"/>
<feature type="domain" description="F-box" evidence="1">
    <location>
        <begin position="49"/>
        <end position="103"/>
    </location>
</feature>
<dbReference type="Gene3D" id="3.80.10.10">
    <property type="entry name" value="Ribonuclease Inhibitor"/>
    <property type="match status" value="1"/>
</dbReference>
<dbReference type="SMART" id="SM00256">
    <property type="entry name" value="FBOX"/>
    <property type="match status" value="1"/>
</dbReference>
<dbReference type="PROSITE" id="PS50181">
    <property type="entry name" value="FBOX"/>
    <property type="match status" value="1"/>
</dbReference>
<dbReference type="Pfam" id="PF08387">
    <property type="entry name" value="FBD"/>
    <property type="match status" value="1"/>
</dbReference>
<gene>
    <name evidence="2" type="ORF">LSAT_V11C400165070</name>
</gene>
<evidence type="ECO:0000313" key="2">
    <source>
        <dbReference type="EMBL" id="KAJ0210367.1"/>
    </source>
</evidence>
<reference evidence="2 3" key="1">
    <citation type="journal article" date="2017" name="Nat. Commun.">
        <title>Genome assembly with in vitro proximity ligation data and whole-genome triplication in lettuce.</title>
        <authorList>
            <person name="Reyes-Chin-Wo S."/>
            <person name="Wang Z."/>
            <person name="Yang X."/>
            <person name="Kozik A."/>
            <person name="Arikit S."/>
            <person name="Song C."/>
            <person name="Xia L."/>
            <person name="Froenicke L."/>
            <person name="Lavelle D.O."/>
            <person name="Truco M.J."/>
            <person name="Xia R."/>
            <person name="Zhu S."/>
            <person name="Xu C."/>
            <person name="Xu H."/>
            <person name="Xu X."/>
            <person name="Cox K."/>
            <person name="Korf I."/>
            <person name="Meyers B.C."/>
            <person name="Michelmore R.W."/>
        </authorList>
    </citation>
    <scope>NUCLEOTIDE SEQUENCE [LARGE SCALE GENOMIC DNA]</scope>
    <source>
        <strain evidence="3">cv. Salinas</strain>
        <tissue evidence="2">Seedlings</tissue>
    </source>
</reference>
<dbReference type="CDD" id="cd22160">
    <property type="entry name" value="F-box_AtFBL13-like"/>
    <property type="match status" value="1"/>
</dbReference>
<evidence type="ECO:0000313" key="3">
    <source>
        <dbReference type="Proteomes" id="UP000235145"/>
    </source>
</evidence>
<protein>
    <recommendedName>
        <fullName evidence="1">F-box domain-containing protein</fullName>
    </recommendedName>
</protein>
<dbReference type="InterPro" id="IPR006566">
    <property type="entry name" value="FBD"/>
</dbReference>
<dbReference type="InterPro" id="IPR032675">
    <property type="entry name" value="LRR_dom_sf"/>
</dbReference>
<dbReference type="Pfam" id="PF00646">
    <property type="entry name" value="F-box"/>
    <property type="match status" value="1"/>
</dbReference>
<dbReference type="InterPro" id="IPR001810">
    <property type="entry name" value="F-box_dom"/>
</dbReference>
<dbReference type="SUPFAM" id="SSF52058">
    <property type="entry name" value="L domain-like"/>
    <property type="match status" value="1"/>
</dbReference>
<sequence>MYFSYLYLGLKQALSLFLLMLCWIRIKWRKNLWIKSLREEMNVECKNSQDRISTLPQDTIEKILTHMPIRDAVRTSILSRKWRYSWTRMPKLVFDVNMYWNDMVVTSGNEELDTYISLSMPSSMFCCYARLRYWNSVSFQIDQIILHLSKDNNIKKFIFKIFGTDNYLRYPLPLMNKGFSRLKSLCFSEVDITTRCFFNSLPIAPSLRNLLGLENIQIQSLPSVIWLSFISVLKVSKLYIKDLGVGSNSMPHKLPISLPHLRILVLGVCFVDLSTVLCVISSSPNLEKIKVEMCQDHDCQCIRQTFNNLPDIQEDYSGINLDHLKELDITNFHNHGVEMEFVKLIMGKSPVLKKARIELHYRVSVNEEVKMLRGLVHMPLPRPSPAVSFTIERLFLETANKLSKNYSRYI</sequence>
<dbReference type="AlphaFoldDB" id="A0A9R1VMX4"/>
<dbReference type="PANTHER" id="PTHR31639:SF315">
    <property type="entry name" value="LEUCINE-RICH REPEAT DOMAIN SUPERFAMILY, F-BOX-LIKE DOMAIN SUPERFAMILY"/>
    <property type="match status" value="1"/>
</dbReference>
<accession>A0A9R1VMX4</accession>
<dbReference type="InterPro" id="IPR036047">
    <property type="entry name" value="F-box-like_dom_sf"/>
</dbReference>
<keyword evidence="3" id="KW-1185">Reference proteome</keyword>
<dbReference type="SUPFAM" id="SSF81383">
    <property type="entry name" value="F-box domain"/>
    <property type="match status" value="1"/>
</dbReference>
<evidence type="ECO:0000259" key="1">
    <source>
        <dbReference type="PROSITE" id="PS50181"/>
    </source>
</evidence>
<organism evidence="2 3">
    <name type="scientific">Lactuca sativa</name>
    <name type="common">Garden lettuce</name>
    <dbReference type="NCBI Taxonomy" id="4236"/>
    <lineage>
        <taxon>Eukaryota</taxon>
        <taxon>Viridiplantae</taxon>
        <taxon>Streptophyta</taxon>
        <taxon>Embryophyta</taxon>
        <taxon>Tracheophyta</taxon>
        <taxon>Spermatophyta</taxon>
        <taxon>Magnoliopsida</taxon>
        <taxon>eudicotyledons</taxon>
        <taxon>Gunneridae</taxon>
        <taxon>Pentapetalae</taxon>
        <taxon>asterids</taxon>
        <taxon>campanulids</taxon>
        <taxon>Asterales</taxon>
        <taxon>Asteraceae</taxon>
        <taxon>Cichorioideae</taxon>
        <taxon>Cichorieae</taxon>
        <taxon>Lactucinae</taxon>
        <taxon>Lactuca</taxon>
    </lineage>
</organism>
<dbReference type="InterPro" id="IPR053781">
    <property type="entry name" value="F-box_AtFBL13-like"/>
</dbReference>